<dbReference type="RefSeq" id="WP_240667923.1">
    <property type="nucleotide sequence ID" value="NZ_JAEMPA010000239.1"/>
</dbReference>
<accession>A0AAW8RUM0</accession>
<name>A0AAW8RUM0_ENTAV</name>
<reference evidence="1" key="1">
    <citation type="submission" date="2023-03" db="EMBL/GenBank/DDBJ databases">
        <authorList>
            <person name="Shen W."/>
            <person name="Cai J."/>
        </authorList>
    </citation>
    <scope>NUCLEOTIDE SEQUENCE</scope>
    <source>
        <strain evidence="1">P33-2</strain>
    </source>
</reference>
<evidence type="ECO:0000313" key="2">
    <source>
        <dbReference type="Proteomes" id="UP001260773"/>
    </source>
</evidence>
<dbReference type="EMBL" id="JARPWH010000020">
    <property type="protein sequence ID" value="MDT2402242.1"/>
    <property type="molecule type" value="Genomic_DNA"/>
</dbReference>
<sequence>MIMNINKTEAIRNAELSTARDEGIEQEKYTIAQKMLAANLSFEQIAEFTDLEIDEIKKLRDEQK</sequence>
<comment type="caution">
    <text evidence="1">The sequence shown here is derived from an EMBL/GenBank/DDBJ whole genome shotgun (WGS) entry which is preliminary data.</text>
</comment>
<gene>
    <name evidence="1" type="ORF">P7D43_07650</name>
</gene>
<dbReference type="Proteomes" id="UP001260773">
    <property type="component" value="Unassembled WGS sequence"/>
</dbReference>
<dbReference type="AlphaFoldDB" id="A0AAW8RUM0"/>
<organism evidence="1 2">
    <name type="scientific">Enterococcus avium</name>
    <name type="common">Streptococcus avium</name>
    <dbReference type="NCBI Taxonomy" id="33945"/>
    <lineage>
        <taxon>Bacteria</taxon>
        <taxon>Bacillati</taxon>
        <taxon>Bacillota</taxon>
        <taxon>Bacilli</taxon>
        <taxon>Lactobacillales</taxon>
        <taxon>Enterococcaceae</taxon>
        <taxon>Enterococcus</taxon>
    </lineage>
</organism>
<proteinExistence type="predicted"/>
<protein>
    <recommendedName>
        <fullName evidence="3">Transposase</fullName>
    </recommendedName>
</protein>
<evidence type="ECO:0008006" key="3">
    <source>
        <dbReference type="Google" id="ProtNLM"/>
    </source>
</evidence>
<evidence type="ECO:0000313" key="1">
    <source>
        <dbReference type="EMBL" id="MDT2402242.1"/>
    </source>
</evidence>